<protein>
    <submittedName>
        <fullName evidence="1">Uncharacterized protein</fullName>
    </submittedName>
</protein>
<organism evidence="1 2">
    <name type="scientific">Halteria grandinella</name>
    <dbReference type="NCBI Taxonomy" id="5974"/>
    <lineage>
        <taxon>Eukaryota</taxon>
        <taxon>Sar</taxon>
        <taxon>Alveolata</taxon>
        <taxon>Ciliophora</taxon>
        <taxon>Intramacronucleata</taxon>
        <taxon>Spirotrichea</taxon>
        <taxon>Stichotrichia</taxon>
        <taxon>Sporadotrichida</taxon>
        <taxon>Halteriidae</taxon>
        <taxon>Halteria</taxon>
    </lineage>
</organism>
<evidence type="ECO:0000313" key="2">
    <source>
        <dbReference type="Proteomes" id="UP000785679"/>
    </source>
</evidence>
<keyword evidence="2" id="KW-1185">Reference proteome</keyword>
<sequence>MQLGRWISVSSGFRFLIEIFISNRPLMQPAAIEKKATKPEELLARFRSKEDLYRYMTMHGKHIILQLTLCSSQRIPSLHESDKDRLHARHSFGEEAAPEKQ</sequence>
<proteinExistence type="predicted"/>
<accession>A0A8J8NB43</accession>
<dbReference type="Proteomes" id="UP000785679">
    <property type="component" value="Unassembled WGS sequence"/>
</dbReference>
<comment type="caution">
    <text evidence="1">The sequence shown here is derived from an EMBL/GenBank/DDBJ whole genome shotgun (WGS) entry which is preliminary data.</text>
</comment>
<evidence type="ECO:0000313" key="1">
    <source>
        <dbReference type="EMBL" id="TNV71414.1"/>
    </source>
</evidence>
<reference evidence="1" key="1">
    <citation type="submission" date="2019-06" db="EMBL/GenBank/DDBJ databases">
        <authorList>
            <person name="Zheng W."/>
        </authorList>
    </citation>
    <scope>NUCLEOTIDE SEQUENCE</scope>
    <source>
        <strain evidence="1">QDHG01</strain>
    </source>
</reference>
<name>A0A8J8NB43_HALGN</name>
<dbReference type="EMBL" id="RRYP01029813">
    <property type="protein sequence ID" value="TNV71414.1"/>
    <property type="molecule type" value="Genomic_DNA"/>
</dbReference>
<dbReference type="AlphaFoldDB" id="A0A8J8NB43"/>
<gene>
    <name evidence="1" type="ORF">FGO68_gene5465</name>
</gene>